<accession>G0QVR1</accession>
<dbReference type="OrthoDB" id="16262at2759"/>
<feature type="domain" description="Thiamine pyrophosphate enzyme N-terminal TPP-binding" evidence="3">
    <location>
        <begin position="49"/>
        <end position="117"/>
    </location>
</feature>
<dbReference type="PANTHER" id="PTHR42818">
    <property type="entry name" value="SULFOPYRUVATE DECARBOXYLASE SUBUNIT ALPHA"/>
    <property type="match status" value="1"/>
</dbReference>
<proteinExistence type="predicted"/>
<evidence type="ECO:0000313" key="4">
    <source>
        <dbReference type="EMBL" id="EGR30694.1"/>
    </source>
</evidence>
<organism evidence="4 5">
    <name type="scientific">Ichthyophthirius multifiliis</name>
    <name type="common">White spot disease agent</name>
    <name type="synonym">Ich</name>
    <dbReference type="NCBI Taxonomy" id="5932"/>
    <lineage>
        <taxon>Eukaryota</taxon>
        <taxon>Sar</taxon>
        <taxon>Alveolata</taxon>
        <taxon>Ciliophora</taxon>
        <taxon>Intramacronucleata</taxon>
        <taxon>Oligohymenophorea</taxon>
        <taxon>Hymenostomatida</taxon>
        <taxon>Ophryoglenina</taxon>
        <taxon>Ichthyophthirius</taxon>
    </lineage>
</organism>
<dbReference type="EMBL" id="GL983953">
    <property type="protein sequence ID" value="EGR30694.1"/>
    <property type="molecule type" value="Genomic_DNA"/>
</dbReference>
<dbReference type="GeneID" id="14906819"/>
<protein>
    <submittedName>
        <fullName evidence="4">Phosphonopyruvate decarboxylase, putative</fullName>
        <ecNumber evidence="4">4.1.1.82</ecNumber>
    </submittedName>
</protein>
<evidence type="ECO:0000259" key="3">
    <source>
        <dbReference type="Pfam" id="PF02776"/>
    </source>
</evidence>
<dbReference type="RefSeq" id="XP_004032281.1">
    <property type="nucleotide sequence ID" value="XM_004032233.1"/>
</dbReference>
<dbReference type="InParanoid" id="G0QVR1"/>
<gene>
    <name evidence="4" type="ORF">IMG5_125340</name>
</gene>
<dbReference type="EC" id="4.1.1.82" evidence="4"/>
<keyword evidence="5" id="KW-1185">Reference proteome</keyword>
<reference evidence="4 5" key="1">
    <citation type="submission" date="2011-07" db="EMBL/GenBank/DDBJ databases">
        <authorList>
            <person name="Coyne R."/>
            <person name="Brami D."/>
            <person name="Johnson J."/>
            <person name="Hostetler J."/>
            <person name="Hannick L."/>
            <person name="Clark T."/>
            <person name="Cassidy-Hanley D."/>
            <person name="Inman J."/>
        </authorList>
    </citation>
    <scope>NUCLEOTIDE SEQUENCE [LARGE SCALE GENOMIC DNA]</scope>
    <source>
        <strain evidence="4 5">G5</strain>
    </source>
</reference>
<dbReference type="AlphaFoldDB" id="G0QVR1"/>
<dbReference type="STRING" id="857967.G0QVR1"/>
<sequence length="242" mass="27380">MFLFKTFLNIQKSQFLKKFQNRCQFTASRETEEPPYDELTRDFLNPKDFYDLLQQNDITFYTGVPDSLLEDFCAYVTDKCDPKNHIITANEGSALATAAGYHLATNKVPLVYLQNSGLGWRGEPGKKDEPQHLVQGQTMNSLITEMGIQFEVLPDFIEGATEAIESAIQHAKKRKHLMLQQLKGNAHDSVGGQPTAASNVDFCKLALSLGYNNAYLVQNENQLSEIIQKQDTKMGQYQLKFK</sequence>
<dbReference type="Pfam" id="PF02776">
    <property type="entry name" value="TPP_enzyme_N"/>
    <property type="match status" value="1"/>
</dbReference>
<evidence type="ECO:0000313" key="5">
    <source>
        <dbReference type="Proteomes" id="UP000008983"/>
    </source>
</evidence>
<dbReference type="Proteomes" id="UP000008983">
    <property type="component" value="Unassembled WGS sequence"/>
</dbReference>
<dbReference type="CDD" id="cd07035">
    <property type="entry name" value="TPP_PYR_POX_like"/>
    <property type="match status" value="1"/>
</dbReference>
<dbReference type="eggNOG" id="ENOG502QS39">
    <property type="taxonomic scope" value="Eukaryota"/>
</dbReference>
<dbReference type="InterPro" id="IPR051818">
    <property type="entry name" value="TPP_dependent_decarboxylase"/>
</dbReference>
<dbReference type="InterPro" id="IPR012001">
    <property type="entry name" value="Thiamin_PyroP_enz_TPP-bd_dom"/>
</dbReference>
<dbReference type="GO" id="GO:0030976">
    <property type="term" value="F:thiamine pyrophosphate binding"/>
    <property type="evidence" value="ECO:0007669"/>
    <property type="project" value="InterPro"/>
</dbReference>
<dbReference type="GO" id="GO:0033980">
    <property type="term" value="F:phosphonopyruvate decarboxylase activity"/>
    <property type="evidence" value="ECO:0007669"/>
    <property type="project" value="UniProtKB-EC"/>
</dbReference>
<evidence type="ECO:0000256" key="1">
    <source>
        <dbReference type="ARBA" id="ARBA00022793"/>
    </source>
</evidence>
<dbReference type="SUPFAM" id="SSF52518">
    <property type="entry name" value="Thiamin diphosphate-binding fold (THDP-binding)"/>
    <property type="match status" value="1"/>
</dbReference>
<evidence type="ECO:0000256" key="2">
    <source>
        <dbReference type="ARBA" id="ARBA00023239"/>
    </source>
</evidence>
<dbReference type="Gene3D" id="3.40.50.970">
    <property type="match status" value="1"/>
</dbReference>
<dbReference type="PANTHER" id="PTHR42818:SF1">
    <property type="entry name" value="SULFOPYRUVATE DECARBOXYLASE"/>
    <property type="match status" value="1"/>
</dbReference>
<keyword evidence="1" id="KW-0210">Decarboxylase</keyword>
<name>G0QVR1_ICHMU</name>
<dbReference type="InterPro" id="IPR029061">
    <property type="entry name" value="THDP-binding"/>
</dbReference>
<keyword evidence="2 4" id="KW-0456">Lyase</keyword>